<dbReference type="KEGG" id="ksn:43592417"/>
<dbReference type="EMBL" id="CP144054">
    <property type="protein sequence ID" value="WWD17852.1"/>
    <property type="molecule type" value="Genomic_DNA"/>
</dbReference>
<accession>A0A5M6BNQ4</accession>
<feature type="compositionally biased region" description="Low complexity" evidence="1">
    <location>
        <begin position="51"/>
        <end position="60"/>
    </location>
</feature>
<feature type="compositionally biased region" description="Polar residues" evidence="1">
    <location>
        <begin position="61"/>
        <end position="80"/>
    </location>
</feature>
<dbReference type="RefSeq" id="XP_031857454.1">
    <property type="nucleotide sequence ID" value="XM_032008245.1"/>
</dbReference>
<reference evidence="2" key="2">
    <citation type="submission" date="2024-01" db="EMBL/GenBank/DDBJ databases">
        <title>Comparative genomics of Cryptococcus and Kwoniella reveals pathogenesis evolution and contrasting modes of karyotype evolution via chromosome fusion or intercentromeric recombination.</title>
        <authorList>
            <person name="Coelho M.A."/>
            <person name="David-Palma M."/>
            <person name="Shea T."/>
            <person name="Bowers K."/>
            <person name="McGinley-Smith S."/>
            <person name="Mohammad A.W."/>
            <person name="Gnirke A."/>
            <person name="Yurkov A.M."/>
            <person name="Nowrousian M."/>
            <person name="Sun S."/>
            <person name="Cuomo C.A."/>
            <person name="Heitman J."/>
        </authorList>
    </citation>
    <scope>NUCLEOTIDE SEQUENCE</scope>
    <source>
        <strain evidence="2">CBS 12478</strain>
    </source>
</reference>
<evidence type="ECO:0000256" key="1">
    <source>
        <dbReference type="SAM" id="MobiDB-lite"/>
    </source>
</evidence>
<dbReference type="AlphaFoldDB" id="A0A5M6BNQ4"/>
<dbReference type="GeneID" id="43592417"/>
<name>A0A5M6BNQ4_9TREE</name>
<keyword evidence="3" id="KW-1185">Reference proteome</keyword>
<protein>
    <submittedName>
        <fullName evidence="2">Uncharacterized protein</fullName>
    </submittedName>
</protein>
<sequence length="86" mass="9047">MEFGANLHGTDTPNALPSSVLRATTAIFSGQRDQDAFDRTVDESLSKAGYSSSADTASSTNTQTMADDMRSSTNTGSANDDNAHRV</sequence>
<organism evidence="2 3">
    <name type="scientific">Kwoniella shandongensis</name>
    <dbReference type="NCBI Taxonomy" id="1734106"/>
    <lineage>
        <taxon>Eukaryota</taxon>
        <taxon>Fungi</taxon>
        <taxon>Dikarya</taxon>
        <taxon>Basidiomycota</taxon>
        <taxon>Agaricomycotina</taxon>
        <taxon>Tremellomycetes</taxon>
        <taxon>Tremellales</taxon>
        <taxon>Cryptococcaceae</taxon>
        <taxon>Kwoniella</taxon>
    </lineage>
</organism>
<evidence type="ECO:0000313" key="2">
    <source>
        <dbReference type="EMBL" id="WWD17852.1"/>
    </source>
</evidence>
<reference evidence="2" key="1">
    <citation type="submission" date="2017-08" db="EMBL/GenBank/DDBJ databases">
        <authorList>
            <person name="Cuomo C."/>
            <person name="Billmyre B."/>
            <person name="Heitman J."/>
        </authorList>
    </citation>
    <scope>NUCLEOTIDE SEQUENCE</scope>
    <source>
        <strain evidence="2">CBS 12478</strain>
    </source>
</reference>
<proteinExistence type="predicted"/>
<dbReference type="Proteomes" id="UP000322225">
    <property type="component" value="Chromosome 4"/>
</dbReference>
<gene>
    <name evidence="2" type="ORF">CI109_102296</name>
</gene>
<feature type="region of interest" description="Disordered" evidence="1">
    <location>
        <begin position="41"/>
        <end position="86"/>
    </location>
</feature>
<evidence type="ECO:0000313" key="3">
    <source>
        <dbReference type="Proteomes" id="UP000322225"/>
    </source>
</evidence>